<dbReference type="Proteomes" id="UP000239759">
    <property type="component" value="Unassembled WGS sequence"/>
</dbReference>
<dbReference type="AlphaFoldDB" id="A0AAP8QHU2"/>
<protein>
    <submittedName>
        <fullName evidence="1">Uncharacterized protein</fullName>
    </submittedName>
</protein>
<name>A0AAP8QHU2_BRELA</name>
<comment type="caution">
    <text evidence="1">The sequence shown here is derived from an EMBL/GenBank/DDBJ whole genome shotgun (WGS) entry which is preliminary data.</text>
</comment>
<dbReference type="EMBL" id="PRKQ01000001">
    <property type="protein sequence ID" value="PPB12894.1"/>
    <property type="molecule type" value="Genomic_DNA"/>
</dbReference>
<reference evidence="1 2" key="1">
    <citation type="submission" date="2018-02" db="EMBL/GenBank/DDBJ databases">
        <title>Comparative analysis of genomes of three Brevibacillus laterosporus strains producers of potent antimicrobials isolated from silage.</title>
        <authorList>
            <person name="Kojic M."/>
            <person name="Miljkovic M."/>
            <person name="Studholme D."/>
            <person name="Filipic B."/>
        </authorList>
    </citation>
    <scope>NUCLEOTIDE SEQUENCE [LARGE SCALE GENOMIC DNA]</scope>
    <source>
        <strain evidence="1 2">BGSP11</strain>
    </source>
</reference>
<sequence>MRKYWRGICIGDIKAISGIGGRFGEETYTYFNIRMKDKKVITLYFEDVNAYKHRRELKSLFNEYHKIPESYLLENNIHIRVNGEIILFGCRVEDNLDDYVYKTLIELDELKSEGKIRDEGWRHMLFICPLEIENGKVIRGTITDQWQRQLDHMGIKVL</sequence>
<evidence type="ECO:0000313" key="1">
    <source>
        <dbReference type="EMBL" id="PPB12894.1"/>
    </source>
</evidence>
<dbReference type="RefSeq" id="WP_104030295.1">
    <property type="nucleotide sequence ID" value="NZ_PRKQ01000001.1"/>
</dbReference>
<organism evidence="1 2">
    <name type="scientific">Brevibacillus laterosporus</name>
    <name type="common">Bacillus laterosporus</name>
    <dbReference type="NCBI Taxonomy" id="1465"/>
    <lineage>
        <taxon>Bacteria</taxon>
        <taxon>Bacillati</taxon>
        <taxon>Bacillota</taxon>
        <taxon>Bacilli</taxon>
        <taxon>Bacillales</taxon>
        <taxon>Paenibacillaceae</taxon>
        <taxon>Brevibacillus</taxon>
    </lineage>
</organism>
<gene>
    <name evidence="1" type="ORF">C4A77_00475</name>
</gene>
<accession>A0AAP8QHU2</accession>
<evidence type="ECO:0000313" key="2">
    <source>
        <dbReference type="Proteomes" id="UP000239759"/>
    </source>
</evidence>
<proteinExistence type="predicted"/>